<evidence type="ECO:0000313" key="13">
    <source>
        <dbReference type="RefSeq" id="XP_028968894.1"/>
    </source>
</evidence>
<keyword evidence="3 9" id="KW-0812">Transmembrane</keyword>
<accession>A0AAJ7WJ01</accession>
<feature type="transmembrane region" description="Helical" evidence="10">
    <location>
        <begin position="218"/>
        <end position="245"/>
    </location>
</feature>
<dbReference type="SUPFAM" id="SSF81321">
    <property type="entry name" value="Family A G protein-coupled receptor-like"/>
    <property type="match status" value="1"/>
</dbReference>
<keyword evidence="5 9" id="KW-0297">G-protein coupled receptor</keyword>
<dbReference type="InterPro" id="IPR017452">
    <property type="entry name" value="GPCR_Rhodpsn_7TM"/>
</dbReference>
<feature type="transmembrane region" description="Helical" evidence="10">
    <location>
        <begin position="126"/>
        <end position="148"/>
    </location>
</feature>
<evidence type="ECO:0000256" key="2">
    <source>
        <dbReference type="ARBA" id="ARBA00010663"/>
    </source>
</evidence>
<evidence type="ECO:0000256" key="3">
    <source>
        <dbReference type="ARBA" id="ARBA00022692"/>
    </source>
</evidence>
<feature type="transmembrane region" description="Helical" evidence="10">
    <location>
        <begin position="174"/>
        <end position="197"/>
    </location>
</feature>
<feature type="domain" description="G-protein coupled receptors family 1 profile" evidence="11">
    <location>
        <begin position="25"/>
        <end position="280"/>
    </location>
</feature>
<comment type="subcellular location">
    <subcellularLocation>
        <location evidence="1">Membrane</location>
        <topology evidence="1">Multi-pass membrane protein</topology>
    </subcellularLocation>
</comment>
<keyword evidence="12" id="KW-1185">Reference proteome</keyword>
<dbReference type="GO" id="GO:0004930">
    <property type="term" value="F:G protein-coupled receptor activity"/>
    <property type="evidence" value="ECO:0007669"/>
    <property type="project" value="UniProtKB-KW"/>
</dbReference>
<evidence type="ECO:0000256" key="10">
    <source>
        <dbReference type="SAM" id="Phobius"/>
    </source>
</evidence>
<dbReference type="Proteomes" id="UP000694867">
    <property type="component" value="Unplaced"/>
</dbReference>
<evidence type="ECO:0000259" key="11">
    <source>
        <dbReference type="PROSITE" id="PS50262"/>
    </source>
</evidence>
<protein>
    <submittedName>
        <fullName evidence="13">Allatostatin-A receptor-like</fullName>
    </submittedName>
</protein>
<organism evidence="12 13">
    <name type="scientific">Galendromus occidentalis</name>
    <name type="common">western predatory mite</name>
    <dbReference type="NCBI Taxonomy" id="34638"/>
    <lineage>
        <taxon>Eukaryota</taxon>
        <taxon>Metazoa</taxon>
        <taxon>Ecdysozoa</taxon>
        <taxon>Arthropoda</taxon>
        <taxon>Chelicerata</taxon>
        <taxon>Arachnida</taxon>
        <taxon>Acari</taxon>
        <taxon>Parasitiformes</taxon>
        <taxon>Mesostigmata</taxon>
        <taxon>Gamasina</taxon>
        <taxon>Phytoseioidea</taxon>
        <taxon>Phytoseiidae</taxon>
        <taxon>Typhlodrominae</taxon>
        <taxon>Galendromus</taxon>
    </lineage>
</organism>
<feature type="transmembrane region" description="Helical" evidence="10">
    <location>
        <begin position="6"/>
        <end position="33"/>
    </location>
</feature>
<dbReference type="PANTHER" id="PTHR45695">
    <property type="entry name" value="LEUCOKININ RECEPTOR-RELATED"/>
    <property type="match status" value="1"/>
</dbReference>
<evidence type="ECO:0000256" key="8">
    <source>
        <dbReference type="ARBA" id="ARBA00023224"/>
    </source>
</evidence>
<feature type="transmembrane region" description="Helical" evidence="10">
    <location>
        <begin position="257"/>
        <end position="283"/>
    </location>
</feature>
<evidence type="ECO:0000256" key="1">
    <source>
        <dbReference type="ARBA" id="ARBA00004141"/>
    </source>
</evidence>
<dbReference type="PROSITE" id="PS00237">
    <property type="entry name" value="G_PROTEIN_RECEP_F1_1"/>
    <property type="match status" value="1"/>
</dbReference>
<dbReference type="Pfam" id="PF00001">
    <property type="entry name" value="7tm_1"/>
    <property type="match status" value="1"/>
</dbReference>
<keyword evidence="8 9" id="KW-0807">Transducer</keyword>
<dbReference type="KEGG" id="goe:100898103"/>
<dbReference type="InterPro" id="IPR000276">
    <property type="entry name" value="GPCR_Rhodpsn"/>
</dbReference>
<evidence type="ECO:0000256" key="4">
    <source>
        <dbReference type="ARBA" id="ARBA00022989"/>
    </source>
</evidence>
<evidence type="ECO:0000256" key="6">
    <source>
        <dbReference type="ARBA" id="ARBA00023136"/>
    </source>
</evidence>
<keyword evidence="7 9" id="KW-0675">Receptor</keyword>
<dbReference type="RefSeq" id="XP_028968894.1">
    <property type="nucleotide sequence ID" value="XM_029113061.1"/>
</dbReference>
<dbReference type="GO" id="GO:0005886">
    <property type="term" value="C:plasma membrane"/>
    <property type="evidence" value="ECO:0007669"/>
    <property type="project" value="TreeGrafter"/>
</dbReference>
<evidence type="ECO:0000256" key="5">
    <source>
        <dbReference type="ARBA" id="ARBA00023040"/>
    </source>
</evidence>
<keyword evidence="6 10" id="KW-0472">Membrane</keyword>
<feature type="transmembrane region" description="Helical" evidence="10">
    <location>
        <begin position="45"/>
        <end position="64"/>
    </location>
</feature>
<gene>
    <name evidence="13" type="primary">LOC100898103</name>
</gene>
<name>A0AAJ7WJ01_9ACAR</name>
<dbReference type="PROSITE" id="PS50262">
    <property type="entry name" value="G_PROTEIN_RECEP_F1_2"/>
    <property type="match status" value="1"/>
</dbReference>
<feature type="transmembrane region" description="Helical" evidence="10">
    <location>
        <begin position="84"/>
        <end position="105"/>
    </location>
</feature>
<comment type="similarity">
    <text evidence="2 9">Belongs to the G-protein coupled receptor 1 family.</text>
</comment>
<dbReference type="Gene3D" id="1.20.1070.10">
    <property type="entry name" value="Rhodopsin 7-helix transmembrane proteins"/>
    <property type="match status" value="1"/>
</dbReference>
<evidence type="ECO:0000313" key="12">
    <source>
        <dbReference type="Proteomes" id="UP000694867"/>
    </source>
</evidence>
<evidence type="ECO:0000256" key="7">
    <source>
        <dbReference type="ARBA" id="ARBA00023170"/>
    </source>
</evidence>
<dbReference type="GeneID" id="100898103"/>
<dbReference type="PANTHER" id="PTHR45695:SF9">
    <property type="entry name" value="LEUCOKININ RECEPTOR"/>
    <property type="match status" value="1"/>
</dbReference>
<reference evidence="13" key="1">
    <citation type="submission" date="2025-08" db="UniProtKB">
        <authorList>
            <consortium name="RefSeq"/>
        </authorList>
    </citation>
    <scope>IDENTIFICATION</scope>
</reference>
<evidence type="ECO:0000256" key="9">
    <source>
        <dbReference type="RuleBase" id="RU000688"/>
    </source>
</evidence>
<dbReference type="AlphaFoldDB" id="A0AAJ7WJ01"/>
<keyword evidence="4 10" id="KW-1133">Transmembrane helix</keyword>
<sequence>MNSRFLIYVLVPGLLVPTCILAVCLNLMVLVVLKFSSRMRSTSNTLVFSLALADLMHVVIYTPSKIIQYHYFDIWIWGEWACRGLMYIRDVSLCVTQYTLVLMALNRYLAVGFPSNRITRTLQKNLGKAALAVWLLTPAANLFGVFVYGLGKHPGTNSDICTFLYFGWFFEFRLFVFLIFSAIPVSSITIFYVLLAIKLRTGTRTQETPKAKRAARMVLGFVISFIVLSMPLQVMTLCFSAGLFGSDDTLDNDALNWTTLVLLICQTLTQLNCIVDPLLFSFMNTAFRQEVRRLLCRKGHSRRECRCGHQATDDTPFTETVALTSVTRVDVS</sequence>
<dbReference type="PRINTS" id="PR00237">
    <property type="entry name" value="GPCRRHODOPSN"/>
</dbReference>
<proteinExistence type="inferred from homology"/>